<dbReference type="RefSeq" id="WP_010901519.1">
    <property type="nucleotide sequence ID" value="NC_002578.1"/>
</dbReference>
<feature type="binding site" evidence="6">
    <location>
        <position position="195"/>
    </location>
    <ligand>
        <name>Zn(2+)</name>
        <dbReference type="ChEBI" id="CHEBI:29105"/>
        <label>5</label>
    </ligand>
</feature>
<feature type="binding site" evidence="6">
    <location>
        <position position="130"/>
    </location>
    <ligand>
        <name>Zn(2+)</name>
        <dbReference type="ChEBI" id="CHEBI:29105"/>
        <label>4</label>
    </ligand>
</feature>
<feature type="binding site" evidence="6">
    <location>
        <position position="198"/>
    </location>
    <ligand>
        <name>Zn(2+)</name>
        <dbReference type="ChEBI" id="CHEBI:29105"/>
        <label>5</label>
    </ligand>
</feature>
<feature type="binding site" evidence="6">
    <location>
        <position position="20"/>
    </location>
    <ligand>
        <name>Zn(2+)</name>
        <dbReference type="ChEBI" id="CHEBI:29105"/>
        <label>1</label>
    </ligand>
</feature>
<dbReference type="EMBL" id="AL445066">
    <property type="protein sequence ID" value="CAC12236.1"/>
    <property type="molecule type" value="Genomic_DNA"/>
</dbReference>
<reference evidence="6" key="2">
    <citation type="journal article" date="2010" name="Acta Crystallogr. F">
        <title>Structures of three members of Pfam PF02663 (FmdE) implicated in microbial methanogenesis reveal a conserved alpha+beta core domain and an auxiliary C-terminal treble-clef zinc finger.</title>
        <authorList>
            <person name="Axelrod H.L."/>
            <person name="Das D."/>
            <person name="Abdubek P."/>
            <person name="Astakhova T."/>
            <person name="Bakolitsa C."/>
            <person name="Carlton D."/>
            <person name="Chen C."/>
            <person name="Chiu H.J."/>
            <person name="Clayton T."/>
            <person name="Deller M.C."/>
            <person name="Duan L."/>
            <person name="Ellrott K."/>
            <person name="Farr C.L."/>
            <person name="Feuerhelm J."/>
            <person name="Grant J.C."/>
            <person name="Grzechnik A."/>
            <person name="Han G.W."/>
            <person name="Jaroszewski L."/>
            <person name="Jin K.K."/>
            <person name="Klock H.E."/>
            <person name="Knuth M.W."/>
            <person name="Kozbial P."/>
            <person name="Krishna S.S."/>
            <person name="Kumar A."/>
            <person name="Lam W.W."/>
            <person name="Marciano D."/>
            <person name="McMullan D."/>
            <person name="Miller M.D."/>
            <person name="Morse A.T."/>
            <person name="Nigoghossian E."/>
            <person name="Nopakun A."/>
            <person name="Okach L."/>
            <person name="Puckett C."/>
            <person name="Reyes R."/>
            <person name="Sefcovic N."/>
            <person name="Tien H.J."/>
            <person name="Trame C.B."/>
            <person name="van den Bedem H."/>
            <person name="Weekes D."/>
            <person name="Wooten T."/>
            <person name="Xu Q."/>
            <person name="Hodgson K.O."/>
            <person name="Wooley J."/>
            <person name="Elsliger M.A."/>
            <person name="Deacon A.M."/>
            <person name="Godzik A."/>
            <person name="Lesley S.A."/>
            <person name="Wilson I.A."/>
        </authorList>
    </citation>
    <scope>X-RAY CRYSTALLOGRAPHY (1.87 ANGSTROMS) IN COMPLEX WITH ZN(2+)</scope>
</reference>
<dbReference type="SMR" id="Q9HJ63"/>
<dbReference type="SUPFAM" id="SSF143555">
    <property type="entry name" value="FwdE-like"/>
    <property type="match status" value="1"/>
</dbReference>
<dbReference type="InterPro" id="IPR037103">
    <property type="entry name" value="Tubulin/FtsZ-like_C"/>
</dbReference>
<evidence type="ECO:0007829" key="6">
    <source>
        <dbReference type="PDB" id="2GVI"/>
    </source>
</evidence>
<dbReference type="SUPFAM" id="SSF57716">
    <property type="entry name" value="Glucocorticoid receptor-like (DNA-binding domain)"/>
    <property type="match status" value="1"/>
</dbReference>
<keyword evidence="5" id="KW-1185">Reference proteome</keyword>
<gene>
    <name evidence="4" type="ordered locus">Ta1109</name>
</gene>
<reference evidence="4 5" key="1">
    <citation type="journal article" date="2000" name="Nature">
        <title>The genome sequence of the thermoacidophilic scavenger Thermoplasma acidophilum.</title>
        <authorList>
            <person name="Ruepp A."/>
            <person name="Graml W."/>
            <person name="Santos-Martinez M.L."/>
            <person name="Koretke K.K."/>
            <person name="Volker C."/>
            <person name="Mewes H.W."/>
            <person name="Frishman D."/>
            <person name="Stocker S."/>
            <person name="Lupas A.N."/>
            <person name="Baumeister W."/>
        </authorList>
    </citation>
    <scope>NUCLEOTIDE SEQUENCE [LARGE SCALE GENOMIC DNA]</scope>
    <source>
        <strain evidence="5">ATCC 25905 / DSM 1728 / JCM 9062 / NBRC 15155 / AMRC-C165</strain>
    </source>
</reference>
<keyword evidence="6" id="KW-0479">Metal-binding</keyword>
<dbReference type="InterPro" id="IPR023288">
    <property type="entry name" value="Pa2218-like_dom_sf"/>
</dbReference>
<dbReference type="InParanoid" id="Q9HJ63"/>
<feature type="binding site" evidence="6">
    <location>
        <position position="179"/>
    </location>
    <ligand>
        <name>Zn(2+)</name>
        <dbReference type="ChEBI" id="CHEBI:29105"/>
        <label>2</label>
    </ligand>
</feature>
<dbReference type="InterPro" id="IPR053194">
    <property type="entry name" value="tRNA_methyltr_O"/>
</dbReference>
<dbReference type="PANTHER" id="PTHR39418">
    <property type="entry name" value="DEHYDROGENASE-RELATED"/>
    <property type="match status" value="1"/>
</dbReference>
<name>Q9HJ63_THEAC</name>
<dbReference type="KEGG" id="tac:Ta1109"/>
<feature type="binding site" evidence="6">
    <location>
        <position position="177"/>
    </location>
    <ligand>
        <name>Zn(2+)</name>
        <dbReference type="ChEBI" id="CHEBI:29105"/>
        <label>5</label>
    </ligand>
</feature>
<dbReference type="Gene3D" id="1.10.3320.10">
    <property type="entry name" value="pa2218 like domain"/>
    <property type="match status" value="1"/>
</dbReference>
<dbReference type="GO" id="GO:0046872">
    <property type="term" value="F:metal ion binding"/>
    <property type="evidence" value="ECO:0007669"/>
    <property type="project" value="UniProtKB-KW"/>
</dbReference>
<dbReference type="Gene3D" id="3.30.1330.20">
    <property type="entry name" value="Tubulin/FtsZ, C-terminal domain"/>
    <property type="match status" value="1"/>
</dbReference>
<keyword evidence="6" id="KW-0862">Zinc</keyword>
<dbReference type="HOGENOM" id="CLU_087508_0_0_2"/>
<keyword evidence="1" id="KW-0547">Nucleotide-binding</keyword>
<dbReference type="EvolutionaryTrace" id="Q9HJ63"/>
<accession>Q9HJ63</accession>
<dbReference type="PaxDb" id="273075-Ta1109"/>
<feature type="binding site" evidence="6">
    <location>
        <position position="16"/>
    </location>
    <ligand>
        <name>Zn(2+)</name>
        <dbReference type="ChEBI" id="CHEBI:29105"/>
        <label>1</label>
    </ligand>
</feature>
<feature type="binding site" evidence="6">
    <location>
        <position position="153"/>
    </location>
    <ligand>
        <name>Zn(2+)</name>
        <dbReference type="ChEBI" id="CHEBI:29105"/>
        <label>2</label>
    </ligand>
</feature>
<dbReference type="PDBsum" id="2GVI"/>
<evidence type="ECO:0000313" key="5">
    <source>
        <dbReference type="Proteomes" id="UP000001024"/>
    </source>
</evidence>
<feature type="binding site" evidence="6">
    <location>
        <position position="174"/>
    </location>
    <ligand>
        <name>Zn(2+)</name>
        <dbReference type="ChEBI" id="CHEBI:29105"/>
        <label>5</label>
    </ligand>
</feature>
<dbReference type="GO" id="GO:0005525">
    <property type="term" value="F:GTP binding"/>
    <property type="evidence" value="ECO:0007669"/>
    <property type="project" value="UniProtKB-KW"/>
</dbReference>
<evidence type="ECO:0000256" key="1">
    <source>
        <dbReference type="ARBA" id="ARBA00022741"/>
    </source>
</evidence>
<keyword evidence="2" id="KW-0342">GTP-binding</keyword>
<dbReference type="Gene3D" id="3.30.60.20">
    <property type="match status" value="1"/>
</dbReference>
<dbReference type="Proteomes" id="UP000001024">
    <property type="component" value="Chromosome"/>
</dbReference>
<evidence type="ECO:0000256" key="2">
    <source>
        <dbReference type="ARBA" id="ARBA00023134"/>
    </source>
</evidence>
<dbReference type="STRING" id="273075.gene:9572330"/>
<dbReference type="PANTHER" id="PTHR39418:SF1">
    <property type="entry name" value="DEHYDROGENASE"/>
    <property type="match status" value="1"/>
</dbReference>
<dbReference type="eggNOG" id="arCOG00762">
    <property type="taxonomic scope" value="Archaea"/>
</dbReference>
<evidence type="ECO:0000313" key="4">
    <source>
        <dbReference type="EMBL" id="CAC12236.1"/>
    </source>
</evidence>
<feature type="binding site" evidence="6">
    <location>
        <position position="102"/>
    </location>
    <ligand>
        <name>Zn(2+)</name>
        <dbReference type="ChEBI" id="CHEBI:29105"/>
        <label>2</label>
    </ligand>
</feature>
<organism evidence="4 5">
    <name type="scientific">Thermoplasma acidophilum (strain ATCC 25905 / DSM 1728 / JCM 9062 / NBRC 15155 / AMRC-C165)</name>
    <dbReference type="NCBI Taxonomy" id="273075"/>
    <lineage>
        <taxon>Archaea</taxon>
        <taxon>Methanobacteriati</taxon>
        <taxon>Thermoplasmatota</taxon>
        <taxon>Thermoplasmata</taxon>
        <taxon>Thermoplasmatales</taxon>
        <taxon>Thermoplasmataceae</taxon>
        <taxon>Thermoplasma</taxon>
    </lineage>
</organism>
<dbReference type="OrthoDB" id="31120at2157"/>
<keyword evidence="6" id="KW-0002">3D-structure</keyword>
<feature type="binding site" evidence="6">
    <location>
        <position position="61"/>
    </location>
    <ligand>
        <name>Zn(2+)</name>
        <dbReference type="ChEBI" id="CHEBI:29105"/>
        <label>1</label>
    </ligand>
</feature>
<dbReference type="AlphaFoldDB" id="Q9HJ63"/>
<proteinExistence type="evidence at protein level"/>
<feature type="binding site" evidence="6">
    <location>
        <position position="18"/>
    </location>
    <ligand>
        <name>Zn(2+)</name>
        <dbReference type="ChEBI" id="CHEBI:29105"/>
        <label>1</label>
    </ligand>
</feature>
<sequence length="203" mass="23081">MEKLNFGIPEWAFEFHGHKCPYMPMGYRAGSYALKIAGLEKEKDHRTYLLSEMSPEDMNGCFNDGAQAATGCTYGKGLFSLLGYGKLALILYRPGRKAIRVHVRNSFMDELSTRASDFFRYRKQGYEPSEIPAGAIDPVLEWISSLEDEEIFEYREIDGFTFEPVKKNGAKVRCDVCGEYTYEADAKLLNGKPVCKPDYYGKK</sequence>
<feature type="domain" description="Formylmethanofuran dehydrogenase subunit E" evidence="3">
    <location>
        <begin position="15"/>
        <end position="153"/>
    </location>
</feature>
<dbReference type="InterPro" id="IPR003814">
    <property type="entry name" value="FmdEsu_dom"/>
</dbReference>
<protein>
    <recommendedName>
        <fullName evidence="3">Formylmethanofuran dehydrogenase subunit E domain-containing protein</fullName>
    </recommendedName>
</protein>
<evidence type="ECO:0000259" key="3">
    <source>
        <dbReference type="Pfam" id="PF02663"/>
    </source>
</evidence>
<dbReference type="Pfam" id="PF02663">
    <property type="entry name" value="FmdE"/>
    <property type="match status" value="1"/>
</dbReference>
<dbReference type="PDB" id="2GVI">
    <property type="method" value="X-ray"/>
    <property type="resolution" value="1.87 A"/>
    <property type="chains" value="A=1-203"/>
</dbReference>
<dbReference type="EnsemblBacteria" id="CAC12236">
    <property type="protein sequence ID" value="CAC12236"/>
    <property type="gene ID" value="CAC12236"/>
</dbReference>
<feature type="binding site" evidence="6">
    <location>
        <position position="117"/>
    </location>
    <ligand>
        <name>Zn(2+)</name>
        <dbReference type="ChEBI" id="CHEBI:29105"/>
        <label>3</label>
    </ligand>
</feature>